<keyword evidence="3" id="KW-1185">Reference proteome</keyword>
<comment type="caution">
    <text evidence="2">The sequence shown here is derived from an EMBL/GenBank/DDBJ whole genome shotgun (WGS) entry which is preliminary data.</text>
</comment>
<name>A0A7W8VAC1_PARAM</name>
<keyword evidence="1" id="KW-1133">Transmembrane helix</keyword>
<dbReference type="Proteomes" id="UP000592780">
    <property type="component" value="Unassembled WGS sequence"/>
</dbReference>
<dbReference type="AlphaFoldDB" id="A0A7W8VAC1"/>
<protein>
    <submittedName>
        <fullName evidence="2">Uncharacterized protein</fullName>
    </submittedName>
</protein>
<reference evidence="2 3" key="1">
    <citation type="submission" date="2020-08" db="EMBL/GenBank/DDBJ databases">
        <title>Genomic Encyclopedia of Type Strains, Phase IV (KMG-V): Genome sequencing to study the core and pangenomes of soil and plant-associated prokaryotes.</title>
        <authorList>
            <person name="Whitman W."/>
        </authorList>
    </citation>
    <scope>NUCLEOTIDE SEQUENCE [LARGE SCALE GENOMIC DNA]</scope>
    <source>
        <strain evidence="2 3">JPY158</strain>
    </source>
</reference>
<feature type="transmembrane region" description="Helical" evidence="1">
    <location>
        <begin position="40"/>
        <end position="59"/>
    </location>
</feature>
<gene>
    <name evidence="2" type="ORF">HDG40_006904</name>
</gene>
<feature type="transmembrane region" description="Helical" evidence="1">
    <location>
        <begin position="12"/>
        <end position="34"/>
    </location>
</feature>
<dbReference type="EMBL" id="JACHDD010000015">
    <property type="protein sequence ID" value="MBB5428709.1"/>
    <property type="molecule type" value="Genomic_DNA"/>
</dbReference>
<evidence type="ECO:0000313" key="2">
    <source>
        <dbReference type="EMBL" id="MBB5428709.1"/>
    </source>
</evidence>
<keyword evidence="1" id="KW-0812">Transmembrane</keyword>
<proteinExistence type="predicted"/>
<organism evidence="2 3">
    <name type="scientific">Paraburkholderia atlantica</name>
    <dbReference type="NCBI Taxonomy" id="2654982"/>
    <lineage>
        <taxon>Bacteria</taxon>
        <taxon>Pseudomonadati</taxon>
        <taxon>Pseudomonadota</taxon>
        <taxon>Betaproteobacteria</taxon>
        <taxon>Burkholderiales</taxon>
        <taxon>Burkholderiaceae</taxon>
        <taxon>Paraburkholderia</taxon>
    </lineage>
</organism>
<evidence type="ECO:0000313" key="3">
    <source>
        <dbReference type="Proteomes" id="UP000592780"/>
    </source>
</evidence>
<feature type="transmembrane region" description="Helical" evidence="1">
    <location>
        <begin position="71"/>
        <end position="92"/>
    </location>
</feature>
<keyword evidence="1" id="KW-0472">Membrane</keyword>
<accession>A0A7W8VAC1</accession>
<evidence type="ECO:0000256" key="1">
    <source>
        <dbReference type="SAM" id="Phobius"/>
    </source>
</evidence>
<sequence length="104" mass="11069">MRRGGRETGVAKAAELTSGVGAIVLGAGLALILPPWLGEYAVPLLAVGLIVNGFGMSLNYRLESRDGPPLWWERALFWACWACLVGLGFRIAPLSSAPTKIECT</sequence>